<gene>
    <name evidence="1" type="ORF">EV186_108289</name>
</gene>
<organism evidence="1 2">
    <name type="scientific">Labedaea rhizosphaerae</name>
    <dbReference type="NCBI Taxonomy" id="598644"/>
    <lineage>
        <taxon>Bacteria</taxon>
        <taxon>Bacillati</taxon>
        <taxon>Actinomycetota</taxon>
        <taxon>Actinomycetes</taxon>
        <taxon>Pseudonocardiales</taxon>
        <taxon>Pseudonocardiaceae</taxon>
        <taxon>Labedaea</taxon>
    </lineage>
</organism>
<comment type="caution">
    <text evidence="1">The sequence shown here is derived from an EMBL/GenBank/DDBJ whole genome shotgun (WGS) entry which is preliminary data.</text>
</comment>
<evidence type="ECO:0000313" key="2">
    <source>
        <dbReference type="Proteomes" id="UP000295444"/>
    </source>
</evidence>
<dbReference type="RefSeq" id="WP_208115921.1">
    <property type="nucleotide sequence ID" value="NZ_SNXZ01000008.1"/>
</dbReference>
<accession>A0A4R6S0F7</accession>
<name>A0A4R6S0F7_LABRH</name>
<keyword evidence="2" id="KW-1185">Reference proteome</keyword>
<protein>
    <submittedName>
        <fullName evidence="1">Uncharacterized protein</fullName>
    </submittedName>
</protein>
<reference evidence="1 2" key="1">
    <citation type="submission" date="2019-03" db="EMBL/GenBank/DDBJ databases">
        <title>Genomic Encyclopedia of Type Strains, Phase IV (KMG-IV): sequencing the most valuable type-strain genomes for metagenomic binning, comparative biology and taxonomic classification.</title>
        <authorList>
            <person name="Goeker M."/>
        </authorList>
    </citation>
    <scope>NUCLEOTIDE SEQUENCE [LARGE SCALE GENOMIC DNA]</scope>
    <source>
        <strain evidence="1 2">DSM 45361</strain>
    </source>
</reference>
<dbReference type="AlphaFoldDB" id="A0A4R6S0F7"/>
<sequence>MPIHVEDMGYQQEDETTWVDPVTGDRMTLQYADHAPNLPAPLTDLSRLRAGLVAQSAEAGALIEAHVVTVDSVPALRQIVKLPLPERPGQGFVATLTVPRAGCSAQLRFQALEGPQTGIREASVLAKLGPERYFGPHPYAPDVQARLPWHRGDEAQWDRLFPEHPLSRARAWLRRVVEAVRLEPAFAALPPFAGPPSAGSVQTSVEPGIPIAGYLPLWLEGRVMFWRMAEPDLVLGRLGTGQLARTQLTDNNFRETLLLGDDGRSLTMLGRYPGPDGALPAEVTTVRPAAEQDAVAAATPGAVAEAFRWVGRAAGAAAARGDYLAIEPGTPTGADPEPYCTLGVRPVGDETHATIETAPVPVGAPFWSDEPGARIKGRRVDLTDEAEVGTQFSALGLLAMFAVGTWPLHPLRLSLSFGRNPPVSAPTDG</sequence>
<dbReference type="Proteomes" id="UP000295444">
    <property type="component" value="Unassembled WGS sequence"/>
</dbReference>
<dbReference type="EMBL" id="SNXZ01000008">
    <property type="protein sequence ID" value="TDP92076.1"/>
    <property type="molecule type" value="Genomic_DNA"/>
</dbReference>
<evidence type="ECO:0000313" key="1">
    <source>
        <dbReference type="EMBL" id="TDP92076.1"/>
    </source>
</evidence>
<proteinExistence type="predicted"/>